<evidence type="ECO:0000259" key="3">
    <source>
        <dbReference type="Pfam" id="PF00042"/>
    </source>
</evidence>
<dbReference type="VEuPathDB" id="VectorBase:RSAN_046990"/>
<feature type="region of interest" description="Disordered" evidence="2">
    <location>
        <begin position="62"/>
        <end position="189"/>
    </location>
</feature>
<organism evidence="4 5">
    <name type="scientific">Rhipicephalus sanguineus</name>
    <name type="common">Brown dog tick</name>
    <name type="synonym">Ixodes sanguineus</name>
    <dbReference type="NCBI Taxonomy" id="34632"/>
    <lineage>
        <taxon>Eukaryota</taxon>
        <taxon>Metazoa</taxon>
        <taxon>Ecdysozoa</taxon>
        <taxon>Arthropoda</taxon>
        <taxon>Chelicerata</taxon>
        <taxon>Arachnida</taxon>
        <taxon>Acari</taxon>
        <taxon>Parasitiformes</taxon>
        <taxon>Ixodida</taxon>
        <taxon>Ixodoidea</taxon>
        <taxon>Ixodidae</taxon>
        <taxon>Rhipicephalinae</taxon>
        <taxon>Rhipicephalus</taxon>
        <taxon>Rhipicephalus</taxon>
    </lineage>
</organism>
<accession>A0A9D4PVR4</accession>
<gene>
    <name evidence="4" type="ORF">HPB52_011031</name>
</gene>
<dbReference type="GO" id="GO:0020037">
    <property type="term" value="F:heme binding"/>
    <property type="evidence" value="ECO:0007669"/>
    <property type="project" value="InterPro"/>
</dbReference>
<protein>
    <recommendedName>
        <fullName evidence="3">Globin domain-containing protein</fullName>
    </recommendedName>
</protein>
<reference evidence="4" key="2">
    <citation type="submission" date="2021-09" db="EMBL/GenBank/DDBJ databases">
        <authorList>
            <person name="Jia N."/>
            <person name="Wang J."/>
            <person name="Shi W."/>
            <person name="Du L."/>
            <person name="Sun Y."/>
            <person name="Zhan W."/>
            <person name="Jiang J."/>
            <person name="Wang Q."/>
            <person name="Zhang B."/>
            <person name="Ji P."/>
            <person name="Sakyi L.B."/>
            <person name="Cui X."/>
            <person name="Yuan T."/>
            <person name="Jiang B."/>
            <person name="Yang W."/>
            <person name="Lam T.T.-Y."/>
            <person name="Chang Q."/>
            <person name="Ding S."/>
            <person name="Wang X."/>
            <person name="Zhu J."/>
            <person name="Ruan X."/>
            <person name="Zhao L."/>
            <person name="Wei J."/>
            <person name="Que T."/>
            <person name="Du C."/>
            <person name="Cheng J."/>
            <person name="Dai P."/>
            <person name="Han X."/>
            <person name="Huang E."/>
            <person name="Gao Y."/>
            <person name="Liu J."/>
            <person name="Shao H."/>
            <person name="Ye R."/>
            <person name="Li L."/>
            <person name="Wei W."/>
            <person name="Wang X."/>
            <person name="Wang C."/>
            <person name="Huo Q."/>
            <person name="Li W."/>
            <person name="Guo W."/>
            <person name="Chen H."/>
            <person name="Chen S."/>
            <person name="Zhou L."/>
            <person name="Zhou L."/>
            <person name="Ni X."/>
            <person name="Tian J."/>
            <person name="Zhou Y."/>
            <person name="Sheng Y."/>
            <person name="Liu T."/>
            <person name="Pan Y."/>
            <person name="Xia L."/>
            <person name="Li J."/>
            <person name="Zhao F."/>
            <person name="Cao W."/>
        </authorList>
    </citation>
    <scope>NUCLEOTIDE SEQUENCE</scope>
    <source>
        <strain evidence="4">Rsan-2018</strain>
        <tissue evidence="4">Larvae</tissue>
    </source>
</reference>
<dbReference type="Pfam" id="PF00042">
    <property type="entry name" value="Globin"/>
    <property type="match status" value="1"/>
</dbReference>
<feature type="compositionally biased region" description="Polar residues" evidence="2">
    <location>
        <begin position="79"/>
        <end position="112"/>
    </location>
</feature>
<dbReference type="GO" id="GO:0005344">
    <property type="term" value="F:oxygen carrier activity"/>
    <property type="evidence" value="ECO:0007669"/>
    <property type="project" value="UniProtKB-KW"/>
</dbReference>
<dbReference type="Gene3D" id="1.10.490.10">
    <property type="entry name" value="Globins"/>
    <property type="match status" value="1"/>
</dbReference>
<dbReference type="InterPro" id="IPR000971">
    <property type="entry name" value="Globin"/>
</dbReference>
<feature type="domain" description="Globin" evidence="3">
    <location>
        <begin position="1"/>
        <end position="49"/>
    </location>
</feature>
<keyword evidence="5" id="KW-1185">Reference proteome</keyword>
<dbReference type="SUPFAM" id="SSF46458">
    <property type="entry name" value="Globin-like"/>
    <property type="match status" value="1"/>
</dbReference>
<proteinExistence type="inferred from homology"/>
<reference evidence="4" key="1">
    <citation type="journal article" date="2020" name="Cell">
        <title>Large-Scale Comparative Analyses of Tick Genomes Elucidate Their Genetic Diversity and Vector Capacities.</title>
        <authorList>
            <consortium name="Tick Genome and Microbiome Consortium (TIGMIC)"/>
            <person name="Jia N."/>
            <person name="Wang J."/>
            <person name="Shi W."/>
            <person name="Du L."/>
            <person name="Sun Y."/>
            <person name="Zhan W."/>
            <person name="Jiang J.F."/>
            <person name="Wang Q."/>
            <person name="Zhang B."/>
            <person name="Ji P."/>
            <person name="Bell-Sakyi L."/>
            <person name="Cui X.M."/>
            <person name="Yuan T.T."/>
            <person name="Jiang B.G."/>
            <person name="Yang W.F."/>
            <person name="Lam T.T."/>
            <person name="Chang Q.C."/>
            <person name="Ding S.J."/>
            <person name="Wang X.J."/>
            <person name="Zhu J.G."/>
            <person name="Ruan X.D."/>
            <person name="Zhao L."/>
            <person name="Wei J.T."/>
            <person name="Ye R.Z."/>
            <person name="Que T.C."/>
            <person name="Du C.H."/>
            <person name="Zhou Y.H."/>
            <person name="Cheng J.X."/>
            <person name="Dai P.F."/>
            <person name="Guo W.B."/>
            <person name="Han X.H."/>
            <person name="Huang E.J."/>
            <person name="Li L.F."/>
            <person name="Wei W."/>
            <person name="Gao Y.C."/>
            <person name="Liu J.Z."/>
            <person name="Shao H.Z."/>
            <person name="Wang X."/>
            <person name="Wang C.C."/>
            <person name="Yang T.C."/>
            <person name="Huo Q.B."/>
            <person name="Li W."/>
            <person name="Chen H.Y."/>
            <person name="Chen S.E."/>
            <person name="Zhou L.G."/>
            <person name="Ni X.B."/>
            <person name="Tian J.H."/>
            <person name="Sheng Y."/>
            <person name="Liu T."/>
            <person name="Pan Y.S."/>
            <person name="Xia L.Y."/>
            <person name="Li J."/>
            <person name="Zhao F."/>
            <person name="Cao W.C."/>
        </authorList>
    </citation>
    <scope>NUCLEOTIDE SEQUENCE</scope>
    <source>
        <strain evidence="4">Rsan-2018</strain>
    </source>
</reference>
<keyword evidence="1" id="KW-0349">Heme</keyword>
<keyword evidence="1" id="KW-0813">Transport</keyword>
<dbReference type="CDD" id="cd01040">
    <property type="entry name" value="Mb-like"/>
    <property type="match status" value="1"/>
</dbReference>
<dbReference type="InterPro" id="IPR009050">
    <property type="entry name" value="Globin-like_sf"/>
</dbReference>
<comment type="similarity">
    <text evidence="1">Belongs to the globin family.</text>
</comment>
<evidence type="ECO:0000256" key="1">
    <source>
        <dbReference type="RuleBase" id="RU000356"/>
    </source>
</evidence>
<evidence type="ECO:0000313" key="5">
    <source>
        <dbReference type="Proteomes" id="UP000821837"/>
    </source>
</evidence>
<evidence type="ECO:0000256" key="2">
    <source>
        <dbReference type="SAM" id="MobiDB-lite"/>
    </source>
</evidence>
<keyword evidence="1" id="KW-0479">Metal-binding</keyword>
<evidence type="ECO:0000313" key="4">
    <source>
        <dbReference type="EMBL" id="KAH7956611.1"/>
    </source>
</evidence>
<keyword evidence="1" id="KW-0408">Iron</keyword>
<comment type="caution">
    <text evidence="4">The sequence shown here is derived from an EMBL/GenBank/DDBJ whole genome shotgun (WGS) entry which is preliminary data.</text>
</comment>
<dbReference type="AlphaFoldDB" id="A0A9D4PVR4"/>
<name>A0A9D4PVR4_RHISA</name>
<dbReference type="Proteomes" id="UP000821837">
    <property type="component" value="Unassembled WGS sequence"/>
</dbReference>
<keyword evidence="1" id="KW-0561">Oxygen transport</keyword>
<feature type="compositionally biased region" description="Basic and acidic residues" evidence="2">
    <location>
        <begin position="128"/>
        <end position="143"/>
    </location>
</feature>
<dbReference type="InterPro" id="IPR012292">
    <property type="entry name" value="Globin/Proto"/>
</dbReference>
<dbReference type="GO" id="GO:0019825">
    <property type="term" value="F:oxygen binding"/>
    <property type="evidence" value="ECO:0007669"/>
    <property type="project" value="InterPro"/>
</dbReference>
<dbReference type="EMBL" id="JABSTV010001250">
    <property type="protein sequence ID" value="KAH7956611.1"/>
    <property type="molecule type" value="Genomic_DNA"/>
</dbReference>
<sequence length="189" mass="20527">MVESLGDPPSLEVLVRRNATEHLRRKGVKPHHFEVLGGCLVAVLQSTEEKLMTPAAVEVHVGPNQGRVRQGSRARRTRSPTGNSAMMSSYRTADITSGSHRRTSGSASNARKTPTHDKTGADRNISVSKKDGGSEPHKPEHESPMMTLPVEVAGEHPHDKPSPEKSAHDETSGKDGKEKAEKDPKDKDH</sequence>
<feature type="compositionally biased region" description="Basic and acidic residues" evidence="2">
    <location>
        <begin position="153"/>
        <end position="189"/>
    </location>
</feature>
<dbReference type="InterPro" id="IPR044399">
    <property type="entry name" value="Mb-like_M"/>
</dbReference>